<feature type="non-terminal residue" evidence="2">
    <location>
        <position position="1"/>
    </location>
</feature>
<comment type="caution">
    <text evidence="2">The sequence shown here is derived from an EMBL/GenBank/DDBJ whole genome shotgun (WGS) entry which is preliminary data.</text>
</comment>
<sequence>KMIISRPGDSLIKAVIMSLLIFSLYAGINFFSSVSGKSDAKYKWTTGENLLITIGNEENKSDENKTAESYQVADPLYSTYDFYTKQDVQNVLDEVDEVIGYRAGWDTDIYDWSNYELELTYDEAKKVLETADLKRPSTQKLAASIELFESQGGPEHEIRNEKIFFYYYGYDGFKDCTDYFPDDSISNSIYFNYIYYIDTVVYQMKNDYQFSLLYGNQMKSDDEIIISLTVADKLLENESVSSYEDLIGKEISLVNGSYTPYEYFKTQDPLKKENNEESYFSCKIVGITDYKNNYENQVYLRNGVYDKWIEENYQMNLEYLEYQYAYYLIDPESDSDEISSKIDEISASTDSHYVSYASNDKSSQEYNNPILYWGISMIMIILVIMVMIGYEVLSNRRLKKEGQIIKEDGYKVKRVTFMIEGISIITGVIVWLILLQPLIEKINEIAFRYEYSEILTFNLSDFGISIILAIIIMLLIKGISYEIRIRRN</sequence>
<evidence type="ECO:0000256" key="1">
    <source>
        <dbReference type="SAM" id="Phobius"/>
    </source>
</evidence>
<feature type="transmembrane region" description="Helical" evidence="1">
    <location>
        <begin position="370"/>
        <end position="393"/>
    </location>
</feature>
<gene>
    <name evidence="2" type="ORF">H9980_08795</name>
</gene>
<accession>A0A9D1XMK4</accession>
<evidence type="ECO:0000313" key="2">
    <source>
        <dbReference type="EMBL" id="HIX82050.1"/>
    </source>
</evidence>
<feature type="transmembrane region" description="Helical" evidence="1">
    <location>
        <begin position="414"/>
        <end position="434"/>
    </location>
</feature>
<dbReference type="EMBL" id="DXET01000193">
    <property type="protein sequence ID" value="HIX82050.1"/>
    <property type="molecule type" value="Genomic_DNA"/>
</dbReference>
<dbReference type="AlphaFoldDB" id="A0A9D1XMK4"/>
<keyword evidence="1" id="KW-1133">Transmembrane helix</keyword>
<reference evidence="2" key="1">
    <citation type="journal article" date="2021" name="PeerJ">
        <title>Extensive microbial diversity within the chicken gut microbiome revealed by metagenomics and culture.</title>
        <authorList>
            <person name="Gilroy R."/>
            <person name="Ravi A."/>
            <person name="Getino M."/>
            <person name="Pursley I."/>
            <person name="Horton D.L."/>
            <person name="Alikhan N.F."/>
            <person name="Baker D."/>
            <person name="Gharbi K."/>
            <person name="Hall N."/>
            <person name="Watson M."/>
            <person name="Adriaenssens E.M."/>
            <person name="Foster-Nyarko E."/>
            <person name="Jarju S."/>
            <person name="Secka A."/>
            <person name="Antonio M."/>
            <person name="Oren A."/>
            <person name="Chaudhuri R.R."/>
            <person name="La Ragione R."/>
            <person name="Hildebrand F."/>
            <person name="Pallen M.J."/>
        </authorList>
    </citation>
    <scope>NUCLEOTIDE SEQUENCE</scope>
    <source>
        <strain evidence="2">ChiGjej1B1-14440</strain>
    </source>
</reference>
<dbReference type="Proteomes" id="UP000886724">
    <property type="component" value="Unassembled WGS sequence"/>
</dbReference>
<evidence type="ECO:0000313" key="3">
    <source>
        <dbReference type="Proteomes" id="UP000886724"/>
    </source>
</evidence>
<feature type="transmembrane region" description="Helical" evidence="1">
    <location>
        <begin position="12"/>
        <end position="31"/>
    </location>
</feature>
<feature type="transmembrane region" description="Helical" evidence="1">
    <location>
        <begin position="454"/>
        <end position="476"/>
    </location>
</feature>
<name>A0A9D1XMK4_9FIRM</name>
<reference evidence="2" key="2">
    <citation type="submission" date="2021-04" db="EMBL/GenBank/DDBJ databases">
        <authorList>
            <person name="Gilroy R."/>
        </authorList>
    </citation>
    <scope>NUCLEOTIDE SEQUENCE</scope>
    <source>
        <strain evidence="2">ChiGjej1B1-14440</strain>
    </source>
</reference>
<keyword evidence="1" id="KW-0812">Transmembrane</keyword>
<proteinExistence type="predicted"/>
<organism evidence="2 3">
    <name type="scientific">Candidatus Erysipelatoclostridium merdavium</name>
    <dbReference type="NCBI Taxonomy" id="2838566"/>
    <lineage>
        <taxon>Bacteria</taxon>
        <taxon>Bacillati</taxon>
        <taxon>Bacillota</taxon>
        <taxon>Erysipelotrichia</taxon>
        <taxon>Erysipelotrichales</taxon>
        <taxon>Erysipelotrichales incertae sedis</taxon>
    </lineage>
</organism>
<protein>
    <submittedName>
        <fullName evidence="2">Uncharacterized protein</fullName>
    </submittedName>
</protein>
<keyword evidence="1" id="KW-0472">Membrane</keyword>